<feature type="domain" description="TIR" evidence="7">
    <location>
        <begin position="11"/>
        <end position="175"/>
    </location>
</feature>
<dbReference type="FunFam" id="3.80.10.10:FF:000386">
    <property type="entry name" value="Disease resistance protein RPS4"/>
    <property type="match status" value="1"/>
</dbReference>
<dbReference type="Gene3D" id="3.40.50.300">
    <property type="entry name" value="P-loop containing nucleotide triphosphate hydrolases"/>
    <property type="match status" value="1"/>
</dbReference>
<feature type="compositionally biased region" description="Pro residues" evidence="6">
    <location>
        <begin position="1181"/>
        <end position="1193"/>
    </location>
</feature>
<evidence type="ECO:0000256" key="6">
    <source>
        <dbReference type="SAM" id="MobiDB-lite"/>
    </source>
</evidence>
<dbReference type="InterPro" id="IPR027417">
    <property type="entry name" value="P-loop_NTPase"/>
</dbReference>
<dbReference type="SUPFAM" id="SSF52200">
    <property type="entry name" value="Toll/Interleukin receptor TIR domain"/>
    <property type="match status" value="1"/>
</dbReference>
<evidence type="ECO:0000259" key="7">
    <source>
        <dbReference type="PROSITE" id="PS50104"/>
    </source>
</evidence>
<dbReference type="SMART" id="SM00382">
    <property type="entry name" value="AAA"/>
    <property type="match status" value="1"/>
</dbReference>
<dbReference type="SMART" id="SM00255">
    <property type="entry name" value="TIR"/>
    <property type="match status" value="1"/>
</dbReference>
<dbReference type="InterPro" id="IPR042197">
    <property type="entry name" value="Apaf_helical"/>
</dbReference>
<sequence>MASSSCLTQIRRYHVFPSFHGPDIRRSFLSHLHKHFASKGITMFKDHEIERGHTIGPELVQAIRESRVLMVVLSKKYASSSWCLDELVEILKCKEDQGKIVMTIFYKVDPSCVRKQNGDFGSIFEKTCEGKTKEVKLRWTKALTDVANIEGDYSLNWDDEAEMIEKIAIDVSNKINVTPSNEFEGLVGMEAHLRKLNAYLHLECDEVKMIGIQGPAGIGKTTIARALFNQLSADFQFKCFLKNLKEKYETFGMDDHDSKLYLQTQLLSKILNQRDMKVHHLGTIKEWLQDQRVLIVLDEIDDLEQLDALAREPSWFGLGSRIIVTTEDKKILKAHWVDDIYHVDYPSEEEALEILRLYAFKPNSLRDGFDELAKKLTNLCGNLPLGLRVVGSSLRGENRNEWEGQVSRLEYSLDRKIENALRVGYDKLMKKEQSLFLHIAFFFNNETIDHLTTMLADSDLDVRNGLKTLSEKSLVHISTNGLITMHCLLQKLGRQVVYEQSNESGKRQFLVEAEEIRNVLENETGTGSVLGISLDMSKISEFSISGRAFEGMRNLRFLRVYGRHFSTLQMLEDMEYLPRLRLLHWDSYPGTLLPPTFRPECLVEFNMAYSKLEKLWQGIQALTNLKDIDLGHSKNLIEIPDLSKATSLKTLTLTSCTSLVELPSSIRNLHKLKKLMMMGCAKLQIIPKNINLASLEEVDMSDCSLLRSYPDISMNIKDLDVGNTKLEVHPSIVERLPRLEWFRIGSRNLKRLTHVPESVTHLDLSNSDIVRIPDCVIGLSRLESLFVFKCRKLMSLQGLPSSLKYIDATDCGSLESVCIYFNDPMRGLMFQYPIRELMFQNCLKLDEESRREIIQQWVYEYVCLPGKDIPAEFTNKAKGNSITIPMVTFSSSSRFKACLMFSPIKYSYLDITCRLITEGGVIIMEIKWDSMNVSHFLTEHLFVCGGNLVQETRKVEVQATKIFFEFSCVDNLKILECGVQILSEETESCDGSEVDYFDTGGSPDNHTYGDEYYEMDDEVAQSEYKYNWSWLKKFWYGEEDERDDDDKEEYINNHYGWNTATMMKVFVVVVPPVSATLPSISDYTSTSSYTNRLTTTSSKGCTSYQPSSSAPQPPQSPRVPAPTVSPPLAPASPQPASPPPETSPPPASPPLALTPITLPPAPAPAKHKKKHKHKRHHHAPAPAPNPPSLPSPPVLTDSQDMSSAPSPFQNANGGNALNQIEGRVAMWLSTVLGTLLLMAITA</sequence>
<dbReference type="GO" id="GO:0006952">
    <property type="term" value="P:defense response"/>
    <property type="evidence" value="ECO:0007669"/>
    <property type="project" value="UniProtKB-KW"/>
</dbReference>
<dbReference type="InterPro" id="IPR003593">
    <property type="entry name" value="AAA+_ATPase"/>
</dbReference>
<evidence type="ECO:0000256" key="1">
    <source>
        <dbReference type="ARBA" id="ARBA00022614"/>
    </source>
</evidence>
<dbReference type="Pfam" id="PF23282">
    <property type="entry name" value="WHD_ROQ1"/>
    <property type="match status" value="1"/>
</dbReference>
<evidence type="ECO:0000313" key="9">
    <source>
        <dbReference type="Proteomes" id="UP000032141"/>
    </source>
</evidence>
<dbReference type="Gene3D" id="1.10.8.430">
    <property type="entry name" value="Helical domain of apoptotic protease-activating factors"/>
    <property type="match status" value="1"/>
</dbReference>
<dbReference type="PROSITE" id="PS50104">
    <property type="entry name" value="TIR"/>
    <property type="match status" value="1"/>
</dbReference>
<dbReference type="InterPro" id="IPR044974">
    <property type="entry name" value="Disease_R_plants"/>
</dbReference>
<dbReference type="EnsemblPlants" id="Bo6g065250.1">
    <property type="protein sequence ID" value="Bo6g065250.1"/>
    <property type="gene ID" value="Bo6g065250"/>
</dbReference>
<dbReference type="GO" id="GO:0016787">
    <property type="term" value="F:hydrolase activity"/>
    <property type="evidence" value="ECO:0007669"/>
    <property type="project" value="UniProtKB-KW"/>
</dbReference>
<feature type="region of interest" description="Disordered" evidence="6">
    <location>
        <begin position="1079"/>
        <end position="1208"/>
    </location>
</feature>
<reference evidence="8 9" key="1">
    <citation type="journal article" date="2014" name="Genome Biol.">
        <title>Transcriptome and methylome profiling reveals relics of genome dominance in the mesopolyploid Brassica oleracea.</title>
        <authorList>
            <person name="Parkin I.A."/>
            <person name="Koh C."/>
            <person name="Tang H."/>
            <person name="Robinson S.J."/>
            <person name="Kagale S."/>
            <person name="Clarke W.E."/>
            <person name="Town C.D."/>
            <person name="Nixon J."/>
            <person name="Krishnakumar V."/>
            <person name="Bidwell S.L."/>
            <person name="Denoeud F."/>
            <person name="Belcram H."/>
            <person name="Links M.G."/>
            <person name="Just J."/>
            <person name="Clarke C."/>
            <person name="Bender T."/>
            <person name="Huebert T."/>
            <person name="Mason A.S."/>
            <person name="Pires J.C."/>
            <person name="Barker G."/>
            <person name="Moore J."/>
            <person name="Walley P.G."/>
            <person name="Manoli S."/>
            <person name="Batley J."/>
            <person name="Edwards D."/>
            <person name="Nelson M.N."/>
            <person name="Wang X."/>
            <person name="Paterson A.H."/>
            <person name="King G."/>
            <person name="Bancroft I."/>
            <person name="Chalhoub B."/>
            <person name="Sharpe A.G."/>
        </authorList>
    </citation>
    <scope>NUCLEOTIDE SEQUENCE</scope>
    <source>
        <strain evidence="8 9">cv. TO1000</strain>
    </source>
</reference>
<keyword evidence="2" id="KW-0677">Repeat</keyword>
<accession>A0A0D3CTA2</accession>
<dbReference type="eggNOG" id="ENOG502QQJE">
    <property type="taxonomic scope" value="Eukaryota"/>
</dbReference>
<dbReference type="PANTHER" id="PTHR11017">
    <property type="entry name" value="LEUCINE-RICH REPEAT-CONTAINING PROTEIN"/>
    <property type="match status" value="1"/>
</dbReference>
<dbReference type="InterPro" id="IPR035897">
    <property type="entry name" value="Toll_tir_struct_dom_sf"/>
</dbReference>
<evidence type="ECO:0000256" key="4">
    <source>
        <dbReference type="ARBA" id="ARBA00022821"/>
    </source>
</evidence>
<dbReference type="InterPro" id="IPR011713">
    <property type="entry name" value="Leu-rich_rpt_3"/>
</dbReference>
<dbReference type="Gene3D" id="3.80.10.10">
    <property type="entry name" value="Ribonuclease Inhibitor"/>
    <property type="match status" value="2"/>
</dbReference>
<dbReference type="FunFam" id="3.40.50.300:FF:001002">
    <property type="entry name" value="Disease resistance protein (TIR-NBS-LRR class)"/>
    <property type="match status" value="1"/>
</dbReference>
<dbReference type="CDD" id="cd02019">
    <property type="entry name" value="NK"/>
    <property type="match status" value="1"/>
</dbReference>
<reference evidence="8" key="2">
    <citation type="submission" date="2015-03" db="UniProtKB">
        <authorList>
            <consortium name="EnsemblPlants"/>
        </authorList>
    </citation>
    <scope>IDENTIFICATION</scope>
</reference>
<dbReference type="HOGENOM" id="CLU_001561_0_1_1"/>
<feature type="compositionally biased region" description="Polar residues" evidence="6">
    <location>
        <begin position="1196"/>
        <end position="1208"/>
    </location>
</feature>
<dbReference type="STRING" id="109376.A0A0D3CTA2"/>
<dbReference type="SUPFAM" id="SSF52058">
    <property type="entry name" value="L domain-like"/>
    <property type="match status" value="1"/>
</dbReference>
<dbReference type="InterPro" id="IPR032675">
    <property type="entry name" value="LRR_dom_sf"/>
</dbReference>
<dbReference type="InterPro" id="IPR000157">
    <property type="entry name" value="TIR_dom"/>
</dbReference>
<evidence type="ECO:0000256" key="2">
    <source>
        <dbReference type="ARBA" id="ARBA00022737"/>
    </source>
</evidence>
<dbReference type="Gramene" id="Bo6g065250.1">
    <property type="protein sequence ID" value="Bo6g065250.1"/>
    <property type="gene ID" value="Bo6g065250"/>
</dbReference>
<dbReference type="InterPro" id="IPR058192">
    <property type="entry name" value="WHD_ROQ1-like"/>
</dbReference>
<proteinExistence type="predicted"/>
<dbReference type="Proteomes" id="UP000032141">
    <property type="component" value="Chromosome C6"/>
</dbReference>
<organism evidence="8 9">
    <name type="scientific">Brassica oleracea var. oleracea</name>
    <dbReference type="NCBI Taxonomy" id="109376"/>
    <lineage>
        <taxon>Eukaryota</taxon>
        <taxon>Viridiplantae</taxon>
        <taxon>Streptophyta</taxon>
        <taxon>Embryophyta</taxon>
        <taxon>Tracheophyta</taxon>
        <taxon>Spermatophyta</taxon>
        <taxon>Magnoliopsida</taxon>
        <taxon>eudicotyledons</taxon>
        <taxon>Gunneridae</taxon>
        <taxon>Pentapetalae</taxon>
        <taxon>rosids</taxon>
        <taxon>malvids</taxon>
        <taxon>Brassicales</taxon>
        <taxon>Brassicaceae</taxon>
        <taxon>Brassiceae</taxon>
        <taxon>Brassica</taxon>
    </lineage>
</organism>
<dbReference type="Gene3D" id="3.40.50.10140">
    <property type="entry name" value="Toll/interleukin-1 receptor homology (TIR) domain"/>
    <property type="match status" value="1"/>
</dbReference>
<dbReference type="SUPFAM" id="SSF52540">
    <property type="entry name" value="P-loop containing nucleoside triphosphate hydrolases"/>
    <property type="match status" value="1"/>
</dbReference>
<feature type="compositionally biased region" description="Basic residues" evidence="6">
    <location>
        <begin position="1165"/>
        <end position="1179"/>
    </location>
</feature>
<dbReference type="PANTHER" id="PTHR11017:SF334">
    <property type="entry name" value="TIR DOMAIN-CONTAINING PROTEIN"/>
    <property type="match status" value="1"/>
</dbReference>
<dbReference type="Pfam" id="PF07725">
    <property type="entry name" value="LRR_3"/>
    <property type="match status" value="1"/>
</dbReference>
<evidence type="ECO:0000256" key="5">
    <source>
        <dbReference type="ARBA" id="ARBA00023027"/>
    </source>
</evidence>
<dbReference type="Pfam" id="PF01582">
    <property type="entry name" value="TIR"/>
    <property type="match status" value="1"/>
</dbReference>
<name>A0A0D3CTA2_BRAOL</name>
<evidence type="ECO:0000256" key="3">
    <source>
        <dbReference type="ARBA" id="ARBA00022801"/>
    </source>
</evidence>
<keyword evidence="4" id="KW-0611">Plant defense</keyword>
<keyword evidence="3" id="KW-0378">Hydrolase</keyword>
<dbReference type="InterPro" id="IPR002182">
    <property type="entry name" value="NB-ARC"/>
</dbReference>
<keyword evidence="1" id="KW-0433">Leucine-rich repeat</keyword>
<dbReference type="OMA" id="YPIRELM"/>
<evidence type="ECO:0000313" key="8">
    <source>
        <dbReference type="EnsemblPlants" id="Bo6g065250.1"/>
    </source>
</evidence>
<dbReference type="PRINTS" id="PR00364">
    <property type="entry name" value="DISEASERSIST"/>
</dbReference>
<keyword evidence="9" id="KW-1185">Reference proteome</keyword>
<dbReference type="Pfam" id="PF00931">
    <property type="entry name" value="NB-ARC"/>
    <property type="match status" value="1"/>
</dbReference>
<dbReference type="FunFam" id="3.40.50.10140:FF:000007">
    <property type="entry name" value="Disease resistance protein (TIR-NBS-LRR class)"/>
    <property type="match status" value="1"/>
</dbReference>
<keyword evidence="5" id="KW-0520">NAD</keyword>
<dbReference type="GO" id="GO:0043531">
    <property type="term" value="F:ADP binding"/>
    <property type="evidence" value="ECO:0007669"/>
    <property type="project" value="InterPro"/>
</dbReference>
<protein>
    <recommendedName>
        <fullName evidence="7">TIR domain-containing protein</fullName>
    </recommendedName>
</protein>
<dbReference type="GO" id="GO:0007165">
    <property type="term" value="P:signal transduction"/>
    <property type="evidence" value="ECO:0007669"/>
    <property type="project" value="InterPro"/>
</dbReference>
<dbReference type="AlphaFoldDB" id="A0A0D3CTA2"/>
<feature type="compositionally biased region" description="Pro residues" evidence="6">
    <location>
        <begin position="1111"/>
        <end position="1149"/>
    </location>
</feature>
<feature type="compositionally biased region" description="Polar residues" evidence="6">
    <location>
        <begin position="1091"/>
        <end position="1102"/>
    </location>
</feature>